<keyword evidence="2" id="KW-1185">Reference proteome</keyword>
<evidence type="ECO:0000313" key="2">
    <source>
        <dbReference type="Proteomes" id="UP001497680"/>
    </source>
</evidence>
<feature type="non-terminal residue" evidence="1">
    <location>
        <position position="78"/>
    </location>
</feature>
<dbReference type="Proteomes" id="UP001497680">
    <property type="component" value="Unassembled WGS sequence"/>
</dbReference>
<sequence length="78" mass="8569">MSSRSSYTTAMPGSLPPPVDLATYARSMHQHTKRQMEAANMPTSRRNGRTSRAHFPSMPNGVSSSSSTSSRTPEVEYH</sequence>
<organism evidence="1 2">
    <name type="scientific">Hypoxylon rubiginosum</name>
    <dbReference type="NCBI Taxonomy" id="110542"/>
    <lineage>
        <taxon>Eukaryota</taxon>
        <taxon>Fungi</taxon>
        <taxon>Dikarya</taxon>
        <taxon>Ascomycota</taxon>
        <taxon>Pezizomycotina</taxon>
        <taxon>Sordariomycetes</taxon>
        <taxon>Xylariomycetidae</taxon>
        <taxon>Xylariales</taxon>
        <taxon>Hypoxylaceae</taxon>
        <taxon>Hypoxylon</taxon>
    </lineage>
</organism>
<evidence type="ECO:0000313" key="1">
    <source>
        <dbReference type="EMBL" id="KAI6090795.1"/>
    </source>
</evidence>
<dbReference type="EMBL" id="MU394289">
    <property type="protein sequence ID" value="KAI6090795.1"/>
    <property type="molecule type" value="Genomic_DNA"/>
</dbReference>
<gene>
    <name evidence="1" type="ORF">F4821DRAFT_227882</name>
</gene>
<accession>A0ACC0DDI2</accession>
<proteinExistence type="predicted"/>
<reference evidence="1 2" key="1">
    <citation type="journal article" date="2022" name="New Phytol.">
        <title>Ecological generalism drives hyperdiversity of secondary metabolite gene clusters in xylarialean endophytes.</title>
        <authorList>
            <person name="Franco M.E.E."/>
            <person name="Wisecaver J.H."/>
            <person name="Arnold A.E."/>
            <person name="Ju Y.M."/>
            <person name="Slot J.C."/>
            <person name="Ahrendt S."/>
            <person name="Moore L.P."/>
            <person name="Eastman K.E."/>
            <person name="Scott K."/>
            <person name="Konkel Z."/>
            <person name="Mondo S.J."/>
            <person name="Kuo A."/>
            <person name="Hayes R.D."/>
            <person name="Haridas S."/>
            <person name="Andreopoulos B."/>
            <person name="Riley R."/>
            <person name="LaButti K."/>
            <person name="Pangilinan J."/>
            <person name="Lipzen A."/>
            <person name="Amirebrahimi M."/>
            <person name="Yan J."/>
            <person name="Adam C."/>
            <person name="Keymanesh K."/>
            <person name="Ng V."/>
            <person name="Louie K."/>
            <person name="Northen T."/>
            <person name="Drula E."/>
            <person name="Henrissat B."/>
            <person name="Hsieh H.M."/>
            <person name="Youens-Clark K."/>
            <person name="Lutzoni F."/>
            <person name="Miadlikowska J."/>
            <person name="Eastwood D.C."/>
            <person name="Hamelin R.C."/>
            <person name="Grigoriev I.V."/>
            <person name="U'Ren J.M."/>
        </authorList>
    </citation>
    <scope>NUCLEOTIDE SEQUENCE [LARGE SCALE GENOMIC DNA]</scope>
    <source>
        <strain evidence="1 2">ER1909</strain>
    </source>
</reference>
<protein>
    <submittedName>
        <fullName evidence="1">Uncharacterized protein</fullName>
    </submittedName>
</protein>
<comment type="caution">
    <text evidence="1">The sequence shown here is derived from an EMBL/GenBank/DDBJ whole genome shotgun (WGS) entry which is preliminary data.</text>
</comment>
<name>A0ACC0DDI2_9PEZI</name>